<keyword evidence="2" id="KW-1185">Reference proteome</keyword>
<sequence length="104" mass="11694">MKSDKSLLPQTVRHGGGCVMAFPAFELNFLKSCQIGEVIKAKKAKQQWSLSSGEHLIGSRSKVHLGYNPKLTMIEVIHYIFVVFLDNCVTDCMPLQSKHHKYSS</sequence>
<comment type="caution">
    <text evidence="1">The sequence shown here is derived from an EMBL/GenBank/DDBJ whole genome shotgun (WGS) entry which is preliminary data.</text>
</comment>
<proteinExistence type="predicted"/>
<reference evidence="1 2" key="1">
    <citation type="submission" date="2021-06" db="EMBL/GenBank/DDBJ databases">
        <authorList>
            <person name="Palmer J.M."/>
        </authorList>
    </citation>
    <scope>NUCLEOTIDE SEQUENCE [LARGE SCALE GENOMIC DNA]</scope>
    <source>
        <strain evidence="1 2">AS_MEX2019</strain>
        <tissue evidence="1">Muscle</tissue>
    </source>
</reference>
<accession>A0ABV1A4N9</accession>
<gene>
    <name evidence="1" type="ORF">AMECASPLE_036654</name>
</gene>
<organism evidence="1 2">
    <name type="scientific">Ameca splendens</name>
    <dbReference type="NCBI Taxonomy" id="208324"/>
    <lineage>
        <taxon>Eukaryota</taxon>
        <taxon>Metazoa</taxon>
        <taxon>Chordata</taxon>
        <taxon>Craniata</taxon>
        <taxon>Vertebrata</taxon>
        <taxon>Euteleostomi</taxon>
        <taxon>Actinopterygii</taxon>
        <taxon>Neopterygii</taxon>
        <taxon>Teleostei</taxon>
        <taxon>Neoteleostei</taxon>
        <taxon>Acanthomorphata</taxon>
        <taxon>Ovalentaria</taxon>
        <taxon>Atherinomorphae</taxon>
        <taxon>Cyprinodontiformes</taxon>
        <taxon>Goodeidae</taxon>
        <taxon>Ameca</taxon>
    </lineage>
</organism>
<evidence type="ECO:0000313" key="1">
    <source>
        <dbReference type="EMBL" id="MEQ2312952.1"/>
    </source>
</evidence>
<protein>
    <submittedName>
        <fullName evidence="1">Uncharacterized protein</fullName>
    </submittedName>
</protein>
<name>A0ABV1A4N9_9TELE</name>
<dbReference type="EMBL" id="JAHRIP010081116">
    <property type="protein sequence ID" value="MEQ2312952.1"/>
    <property type="molecule type" value="Genomic_DNA"/>
</dbReference>
<dbReference type="Proteomes" id="UP001469553">
    <property type="component" value="Unassembled WGS sequence"/>
</dbReference>
<evidence type="ECO:0000313" key="2">
    <source>
        <dbReference type="Proteomes" id="UP001469553"/>
    </source>
</evidence>